<evidence type="ECO:0000256" key="4">
    <source>
        <dbReference type="SAM" id="MobiDB-lite"/>
    </source>
</evidence>
<evidence type="ECO:0000256" key="2">
    <source>
        <dbReference type="ARBA" id="ARBA00034247"/>
    </source>
</evidence>
<dbReference type="Pfam" id="PF00990">
    <property type="entry name" value="GGDEF"/>
    <property type="match status" value="1"/>
</dbReference>
<dbReference type="Gene3D" id="3.30.450.20">
    <property type="entry name" value="PAS domain"/>
    <property type="match status" value="1"/>
</dbReference>
<dbReference type="SMART" id="SM00267">
    <property type="entry name" value="GGDEF"/>
    <property type="match status" value="1"/>
</dbReference>
<organism evidence="7 8">
    <name type="scientific">Roseimaritima ulvae</name>
    <dbReference type="NCBI Taxonomy" id="980254"/>
    <lineage>
        <taxon>Bacteria</taxon>
        <taxon>Pseudomonadati</taxon>
        <taxon>Planctomycetota</taxon>
        <taxon>Planctomycetia</taxon>
        <taxon>Pirellulales</taxon>
        <taxon>Pirellulaceae</taxon>
        <taxon>Roseimaritima</taxon>
    </lineage>
</organism>
<dbReference type="PANTHER" id="PTHR45138">
    <property type="entry name" value="REGULATORY COMPONENTS OF SENSORY TRANSDUCTION SYSTEM"/>
    <property type="match status" value="1"/>
</dbReference>
<evidence type="ECO:0000259" key="6">
    <source>
        <dbReference type="PROSITE" id="PS50887"/>
    </source>
</evidence>
<feature type="coiled-coil region" evidence="3">
    <location>
        <begin position="292"/>
        <end position="329"/>
    </location>
</feature>
<keyword evidence="8" id="KW-1185">Reference proteome</keyword>
<dbReference type="GO" id="GO:0043709">
    <property type="term" value="P:cell adhesion involved in single-species biofilm formation"/>
    <property type="evidence" value="ECO:0007669"/>
    <property type="project" value="TreeGrafter"/>
</dbReference>
<dbReference type="InterPro" id="IPR035965">
    <property type="entry name" value="PAS-like_dom_sf"/>
</dbReference>
<evidence type="ECO:0000256" key="1">
    <source>
        <dbReference type="ARBA" id="ARBA00012528"/>
    </source>
</evidence>
<dbReference type="InterPro" id="IPR013656">
    <property type="entry name" value="PAS_4"/>
</dbReference>
<dbReference type="Proteomes" id="UP000325286">
    <property type="component" value="Chromosome"/>
</dbReference>
<dbReference type="EC" id="2.7.7.65" evidence="1"/>
<dbReference type="GO" id="GO:0052621">
    <property type="term" value="F:diguanylate cyclase activity"/>
    <property type="evidence" value="ECO:0007669"/>
    <property type="project" value="UniProtKB-EC"/>
</dbReference>
<dbReference type="FunFam" id="3.30.70.270:FF:000001">
    <property type="entry name" value="Diguanylate cyclase domain protein"/>
    <property type="match status" value="1"/>
</dbReference>
<dbReference type="InterPro" id="IPR050469">
    <property type="entry name" value="Diguanylate_Cyclase"/>
</dbReference>
<sequence length="532" mass="58518">MAMWSATVLLGLRLAGELNDGDQQLLASRTMLSESVAVSCSQMISRHDYVGLQVVLESLVSRNPDVLSAKASPTTDPQQGASSPFAEVVVGPHAEVWNREASQATSTQIAVPVLDGGHPCGRIQVAFRPPVGQGMLGFLALPSIRVTLFATLINFLGFSIWLRRCFQHLDPAKAVPYRVRSALDTMAESLLVLDRQGRIMMANAAFAKICDQPADRLQGKSFDSLDWEFADGVQRPSTKWLRETADATSEGDLPGIRLRDAGGRLRHFKVNASSVLAEDGKPRGILMSLDDVTAIEEKNQALQEALGHLEQSQAEVQEQNERLTFLATRDPMTSCLNRRSFFDLFNEQWKSMQRYKHPLSCVMVDVDHFKSINDNHGHQTGDEVLKAVAAALLETARDTDYVCRYGGEEFCILLPHVDLEGAKQAAERIRVAIENLEVQSLKITASLGCSDSQQGGETPDQMIDQADQCLYYAKRNGRNQVAGFDVIQQAEPEQQVLEQVQQIQEDVDSAGVEVAPQNESAAESESEHAQSI</sequence>
<evidence type="ECO:0000313" key="7">
    <source>
        <dbReference type="EMBL" id="QEG40284.1"/>
    </source>
</evidence>
<keyword evidence="7" id="KW-0548">Nucleotidyltransferase</keyword>
<keyword evidence="3" id="KW-0175">Coiled coil</keyword>
<evidence type="ECO:0000259" key="5">
    <source>
        <dbReference type="PROSITE" id="PS50112"/>
    </source>
</evidence>
<keyword evidence="7" id="KW-0808">Transferase</keyword>
<dbReference type="SUPFAM" id="SSF55785">
    <property type="entry name" value="PYP-like sensor domain (PAS domain)"/>
    <property type="match status" value="1"/>
</dbReference>
<dbReference type="CDD" id="cd00130">
    <property type="entry name" value="PAS"/>
    <property type="match status" value="1"/>
</dbReference>
<dbReference type="InterPro" id="IPR000160">
    <property type="entry name" value="GGDEF_dom"/>
</dbReference>
<dbReference type="InterPro" id="IPR029787">
    <property type="entry name" value="Nucleotide_cyclase"/>
</dbReference>
<dbReference type="NCBIfam" id="TIGR00254">
    <property type="entry name" value="GGDEF"/>
    <property type="match status" value="1"/>
</dbReference>
<name>A0A5B9QMV3_9BACT</name>
<proteinExistence type="predicted"/>
<reference evidence="7 8" key="1">
    <citation type="submission" date="2019-08" db="EMBL/GenBank/DDBJ databases">
        <title>Deep-cultivation of Planctomycetes and their phenomic and genomic characterization uncovers novel biology.</title>
        <authorList>
            <person name="Wiegand S."/>
            <person name="Jogler M."/>
            <person name="Boedeker C."/>
            <person name="Pinto D."/>
            <person name="Vollmers J."/>
            <person name="Rivas-Marin E."/>
            <person name="Kohn T."/>
            <person name="Peeters S.H."/>
            <person name="Heuer A."/>
            <person name="Rast P."/>
            <person name="Oberbeckmann S."/>
            <person name="Bunk B."/>
            <person name="Jeske O."/>
            <person name="Meyerdierks A."/>
            <person name="Storesund J.E."/>
            <person name="Kallscheuer N."/>
            <person name="Luecker S."/>
            <person name="Lage O.M."/>
            <person name="Pohl T."/>
            <person name="Merkel B.J."/>
            <person name="Hornburger P."/>
            <person name="Mueller R.-W."/>
            <person name="Bruemmer F."/>
            <person name="Labrenz M."/>
            <person name="Spormann A.M."/>
            <person name="Op den Camp H."/>
            <person name="Overmann J."/>
            <person name="Amann R."/>
            <person name="Jetten M.S.M."/>
            <person name="Mascher T."/>
            <person name="Medema M.H."/>
            <person name="Devos D.P."/>
            <person name="Kaster A.-K."/>
            <person name="Ovreas L."/>
            <person name="Rohde M."/>
            <person name="Galperin M.Y."/>
            <person name="Jogler C."/>
        </authorList>
    </citation>
    <scope>NUCLEOTIDE SEQUENCE [LARGE SCALE GENOMIC DNA]</scope>
    <source>
        <strain evidence="7 8">UC8</strain>
    </source>
</reference>
<dbReference type="PROSITE" id="PS50112">
    <property type="entry name" value="PAS"/>
    <property type="match status" value="1"/>
</dbReference>
<feature type="region of interest" description="Disordered" evidence="4">
    <location>
        <begin position="507"/>
        <end position="532"/>
    </location>
</feature>
<dbReference type="EMBL" id="CP042914">
    <property type="protein sequence ID" value="QEG40284.1"/>
    <property type="molecule type" value="Genomic_DNA"/>
</dbReference>
<feature type="domain" description="GGDEF" evidence="6">
    <location>
        <begin position="357"/>
        <end position="486"/>
    </location>
</feature>
<evidence type="ECO:0000256" key="3">
    <source>
        <dbReference type="SAM" id="Coils"/>
    </source>
</evidence>
<comment type="catalytic activity">
    <reaction evidence="2">
        <text>2 GTP = 3',3'-c-di-GMP + 2 diphosphate</text>
        <dbReference type="Rhea" id="RHEA:24898"/>
        <dbReference type="ChEBI" id="CHEBI:33019"/>
        <dbReference type="ChEBI" id="CHEBI:37565"/>
        <dbReference type="ChEBI" id="CHEBI:58805"/>
        <dbReference type="EC" id="2.7.7.65"/>
    </reaction>
</comment>
<protein>
    <recommendedName>
        <fullName evidence="1">diguanylate cyclase</fullName>
        <ecNumber evidence="1">2.7.7.65</ecNumber>
    </recommendedName>
</protein>
<dbReference type="Pfam" id="PF08448">
    <property type="entry name" value="PAS_4"/>
    <property type="match status" value="1"/>
</dbReference>
<dbReference type="InterPro" id="IPR043128">
    <property type="entry name" value="Rev_trsase/Diguanyl_cyclase"/>
</dbReference>
<dbReference type="KEGG" id="rul:UC8_22910"/>
<dbReference type="NCBIfam" id="TIGR00229">
    <property type="entry name" value="sensory_box"/>
    <property type="match status" value="1"/>
</dbReference>
<dbReference type="SMART" id="SM00091">
    <property type="entry name" value="PAS"/>
    <property type="match status" value="1"/>
</dbReference>
<dbReference type="PANTHER" id="PTHR45138:SF9">
    <property type="entry name" value="DIGUANYLATE CYCLASE DGCM-RELATED"/>
    <property type="match status" value="1"/>
</dbReference>
<dbReference type="PROSITE" id="PS50887">
    <property type="entry name" value="GGDEF"/>
    <property type="match status" value="1"/>
</dbReference>
<feature type="domain" description="PAS" evidence="5">
    <location>
        <begin position="175"/>
        <end position="221"/>
    </location>
</feature>
<dbReference type="GO" id="GO:0005886">
    <property type="term" value="C:plasma membrane"/>
    <property type="evidence" value="ECO:0007669"/>
    <property type="project" value="TreeGrafter"/>
</dbReference>
<dbReference type="InterPro" id="IPR000014">
    <property type="entry name" value="PAS"/>
</dbReference>
<dbReference type="SUPFAM" id="SSF55073">
    <property type="entry name" value="Nucleotide cyclase"/>
    <property type="match status" value="1"/>
</dbReference>
<gene>
    <name evidence="7" type="primary">ycdT</name>
    <name evidence="7" type="ORF">UC8_22910</name>
</gene>
<evidence type="ECO:0000313" key="8">
    <source>
        <dbReference type="Proteomes" id="UP000325286"/>
    </source>
</evidence>
<accession>A0A5B9QMV3</accession>
<dbReference type="AlphaFoldDB" id="A0A5B9QMV3"/>
<dbReference type="GO" id="GO:1902201">
    <property type="term" value="P:negative regulation of bacterial-type flagellum-dependent cell motility"/>
    <property type="evidence" value="ECO:0007669"/>
    <property type="project" value="TreeGrafter"/>
</dbReference>
<dbReference type="Gene3D" id="3.30.70.270">
    <property type="match status" value="1"/>
</dbReference>
<dbReference type="CDD" id="cd01949">
    <property type="entry name" value="GGDEF"/>
    <property type="match status" value="1"/>
</dbReference>